<keyword evidence="3" id="KW-1185">Reference proteome</keyword>
<evidence type="ECO:0000313" key="3">
    <source>
        <dbReference type="Proteomes" id="UP001231124"/>
    </source>
</evidence>
<gene>
    <name evidence="2" type="ORF">QO012_003567</name>
</gene>
<dbReference type="Proteomes" id="UP001231124">
    <property type="component" value="Unassembled WGS sequence"/>
</dbReference>
<organism evidence="2 3">
    <name type="scientific">Methylobacterium aerolatum</name>
    <dbReference type="NCBI Taxonomy" id="418708"/>
    <lineage>
        <taxon>Bacteria</taxon>
        <taxon>Pseudomonadati</taxon>
        <taxon>Pseudomonadota</taxon>
        <taxon>Alphaproteobacteria</taxon>
        <taxon>Hyphomicrobiales</taxon>
        <taxon>Methylobacteriaceae</taxon>
        <taxon>Methylobacterium</taxon>
    </lineage>
</organism>
<protein>
    <submittedName>
        <fullName evidence="2">Uncharacterized protein</fullName>
    </submittedName>
</protein>
<accession>A0ABU0I4P0</accession>
<dbReference type="EMBL" id="JAUSVP010000012">
    <property type="protein sequence ID" value="MDQ0449052.1"/>
    <property type="molecule type" value="Genomic_DNA"/>
</dbReference>
<name>A0ABU0I4P0_9HYPH</name>
<evidence type="ECO:0000313" key="2">
    <source>
        <dbReference type="EMBL" id="MDQ0449052.1"/>
    </source>
</evidence>
<feature type="region of interest" description="Disordered" evidence="1">
    <location>
        <begin position="19"/>
        <end position="49"/>
    </location>
</feature>
<sequence>MIRITPVGSVRTERVIDGRAADRAAASPTPPSRALTVIGGGRAETDDRSTAWLRDGRTEAGFVTQLLVGADPTLQTSRLARTRQAAASYATMARRLA</sequence>
<evidence type="ECO:0000256" key="1">
    <source>
        <dbReference type="SAM" id="MobiDB-lite"/>
    </source>
</evidence>
<dbReference type="RefSeq" id="WP_238203653.1">
    <property type="nucleotide sequence ID" value="NZ_BPQE01000015.1"/>
</dbReference>
<proteinExistence type="predicted"/>
<reference evidence="2 3" key="1">
    <citation type="submission" date="2023-07" db="EMBL/GenBank/DDBJ databases">
        <title>Genomic Encyclopedia of Type Strains, Phase IV (KMG-IV): sequencing the most valuable type-strain genomes for metagenomic binning, comparative biology and taxonomic classification.</title>
        <authorList>
            <person name="Goeker M."/>
        </authorList>
    </citation>
    <scope>NUCLEOTIDE SEQUENCE [LARGE SCALE GENOMIC DNA]</scope>
    <source>
        <strain evidence="2 3">DSM 19013</strain>
    </source>
</reference>
<comment type="caution">
    <text evidence="2">The sequence shown here is derived from an EMBL/GenBank/DDBJ whole genome shotgun (WGS) entry which is preliminary data.</text>
</comment>